<evidence type="ECO:0000259" key="2">
    <source>
        <dbReference type="Pfam" id="PF13439"/>
    </source>
</evidence>
<feature type="domain" description="Glycosyltransferase subfamily 4-like N-terminal" evidence="2">
    <location>
        <begin position="15"/>
        <end position="174"/>
    </location>
</feature>
<keyword evidence="4" id="KW-1185">Reference proteome</keyword>
<dbReference type="OrthoDB" id="9806653at2"/>
<organism evidence="3 4">
    <name type="scientific">Desulfobotulus alkaliphilus</name>
    <dbReference type="NCBI Taxonomy" id="622671"/>
    <lineage>
        <taxon>Bacteria</taxon>
        <taxon>Pseudomonadati</taxon>
        <taxon>Thermodesulfobacteriota</taxon>
        <taxon>Desulfobacteria</taxon>
        <taxon>Desulfobacterales</taxon>
        <taxon>Desulfobacteraceae</taxon>
        <taxon>Desulfobotulus</taxon>
    </lineage>
</organism>
<dbReference type="Proteomes" id="UP000318307">
    <property type="component" value="Unassembled WGS sequence"/>
</dbReference>
<reference evidence="3 4" key="1">
    <citation type="submission" date="2019-07" db="EMBL/GenBank/DDBJ databases">
        <title>Genome sequencing of 100 strains of the haloalkaliphilic chemolithoautotrophic sulfur-oxidizing bacterium Thioalkalivibrio.</title>
        <authorList>
            <person name="Muyzer G."/>
        </authorList>
    </citation>
    <scope>NUCLEOTIDE SEQUENCE [LARGE SCALE GENOMIC DNA]</scope>
    <source>
        <strain evidence="3 4">ASO4-4</strain>
    </source>
</reference>
<dbReference type="Gene3D" id="3.40.50.2000">
    <property type="entry name" value="Glycogen Phosphorylase B"/>
    <property type="match status" value="2"/>
</dbReference>
<gene>
    <name evidence="3" type="ORF">LZ24_00528</name>
</gene>
<dbReference type="InterPro" id="IPR028098">
    <property type="entry name" value="Glyco_trans_4-like_N"/>
</dbReference>
<dbReference type="Pfam" id="PF13439">
    <property type="entry name" value="Glyco_transf_4"/>
    <property type="match status" value="1"/>
</dbReference>
<evidence type="ECO:0000259" key="1">
    <source>
        <dbReference type="Pfam" id="PF00534"/>
    </source>
</evidence>
<dbReference type="PANTHER" id="PTHR45947">
    <property type="entry name" value="SULFOQUINOVOSYL TRANSFERASE SQD2"/>
    <property type="match status" value="1"/>
</dbReference>
<accession>A0A562S8Z7</accession>
<dbReference type="Pfam" id="PF00534">
    <property type="entry name" value="Glycos_transf_1"/>
    <property type="match status" value="1"/>
</dbReference>
<name>A0A562S8Z7_9BACT</name>
<keyword evidence="3" id="KW-0808">Transferase</keyword>
<dbReference type="InterPro" id="IPR050194">
    <property type="entry name" value="Glycosyltransferase_grp1"/>
</dbReference>
<dbReference type="PANTHER" id="PTHR45947:SF3">
    <property type="entry name" value="SULFOQUINOVOSYL TRANSFERASE SQD2"/>
    <property type="match status" value="1"/>
</dbReference>
<comment type="caution">
    <text evidence="3">The sequence shown here is derived from an EMBL/GenBank/DDBJ whole genome shotgun (WGS) entry which is preliminary data.</text>
</comment>
<dbReference type="EMBL" id="VLLC01000002">
    <property type="protein sequence ID" value="TWI76906.1"/>
    <property type="molecule type" value="Genomic_DNA"/>
</dbReference>
<evidence type="ECO:0000313" key="3">
    <source>
        <dbReference type="EMBL" id="TWI76906.1"/>
    </source>
</evidence>
<feature type="domain" description="Glycosyl transferase family 1" evidence="1">
    <location>
        <begin position="185"/>
        <end position="336"/>
    </location>
</feature>
<sequence length="374" mass="41716">MKKILYIVSTLQRSGPTNQLYNLIKYLDRNEFEPYLITLSPEPEHGSAWQAFNDLGVSMQSLGLSRIKGFFFSKRRLKVLVDKIRPDVVHTQGIRADSLSSAALGDYSCLCTSRNYPYEDYPSKFGRFPGVLMAWQHFMAFRKLQVAACSSAIQKRLKRHGIKAVTIQNGVDTDNFSPVSADQKSALRNKLSLPGDARIFLSVGSLIPRKDMQTIIAAFKKTMTDDLIKYLVVLGDGPLMEQLQGMVDKEMILLAGSVDNVRDYLGAADVFVSSALSEGLPNTVLEAMACGLPSILSDIPPHRELFEDGGAFFFPCKDVGKLASLFEVMKQSETKKAGMKAYETLNIKFAADKMSQKYQNLYMEMGSFHNGRKL</sequence>
<evidence type="ECO:0000313" key="4">
    <source>
        <dbReference type="Proteomes" id="UP000318307"/>
    </source>
</evidence>
<proteinExistence type="predicted"/>
<dbReference type="InterPro" id="IPR001296">
    <property type="entry name" value="Glyco_trans_1"/>
</dbReference>
<protein>
    <submittedName>
        <fullName evidence="3">Glycosyltransferase involved in cell wall biosynthesis</fullName>
    </submittedName>
</protein>
<dbReference type="AlphaFoldDB" id="A0A562S8Z7"/>
<dbReference type="SUPFAM" id="SSF53756">
    <property type="entry name" value="UDP-Glycosyltransferase/glycogen phosphorylase"/>
    <property type="match status" value="1"/>
</dbReference>
<dbReference type="RefSeq" id="WP_144682023.1">
    <property type="nucleotide sequence ID" value="NZ_VLLC01000002.1"/>
</dbReference>
<dbReference type="GO" id="GO:0016757">
    <property type="term" value="F:glycosyltransferase activity"/>
    <property type="evidence" value="ECO:0007669"/>
    <property type="project" value="InterPro"/>
</dbReference>